<evidence type="ECO:0000259" key="3">
    <source>
        <dbReference type="PROSITE" id="PS51742"/>
    </source>
</evidence>
<dbReference type="EnsemblPlants" id="Pp3c3_27790V3.1">
    <property type="protein sequence ID" value="Pp3c3_27790V3.1"/>
    <property type="gene ID" value="Pp3c3_27790"/>
</dbReference>
<dbReference type="PANTHER" id="PTHR31500">
    <property type="entry name" value="AT-HOOK MOTIF NUCLEAR-LOCALIZED PROTEIN 9"/>
    <property type="match status" value="1"/>
</dbReference>
<dbReference type="GO" id="GO:0003680">
    <property type="term" value="F:minor groove of adenine-thymine-rich DNA binding"/>
    <property type="evidence" value="ECO:0007669"/>
    <property type="project" value="UniProtKB-UniRule"/>
</dbReference>
<gene>
    <name evidence="5" type="primary">LOC112280441</name>
    <name evidence="4" type="ORF">PHYPA_005061</name>
</gene>
<evidence type="ECO:0000256" key="2">
    <source>
        <dbReference type="SAM" id="MobiDB-lite"/>
    </source>
</evidence>
<comment type="subcellular location">
    <subcellularLocation>
        <location evidence="1">Nucleus</location>
    </subcellularLocation>
</comment>
<keyword evidence="1" id="KW-0804">Transcription</keyword>
<accession>A0A2K1KWD7</accession>
<evidence type="ECO:0000313" key="5">
    <source>
        <dbReference type="EnsemblPlants" id="Pp3c3_27790V3.1"/>
    </source>
</evidence>
<feature type="compositionally biased region" description="Low complexity" evidence="2">
    <location>
        <begin position="347"/>
        <end position="362"/>
    </location>
</feature>
<dbReference type="Pfam" id="PF03479">
    <property type="entry name" value="PCC"/>
    <property type="match status" value="1"/>
</dbReference>
<feature type="region of interest" description="Disordered" evidence="2">
    <location>
        <begin position="306"/>
        <end position="405"/>
    </location>
</feature>
<dbReference type="AlphaFoldDB" id="A0A2K1KWD7"/>
<dbReference type="InterPro" id="IPR005175">
    <property type="entry name" value="PPC_dom"/>
</dbReference>
<dbReference type="Proteomes" id="UP000006727">
    <property type="component" value="Chromosome 3"/>
</dbReference>
<evidence type="ECO:0000313" key="4">
    <source>
        <dbReference type="EMBL" id="PNR58066.1"/>
    </source>
</evidence>
<protein>
    <recommendedName>
        <fullName evidence="1">AT-hook motif nuclear-localized protein</fullName>
    </recommendedName>
</protein>
<feature type="compositionally biased region" description="Low complexity" evidence="2">
    <location>
        <begin position="78"/>
        <end position="93"/>
    </location>
</feature>
<proteinExistence type="predicted"/>
<feature type="domain" description="PPC" evidence="3">
    <location>
        <begin position="181"/>
        <end position="322"/>
    </location>
</feature>
<keyword evidence="1" id="KW-0805">Transcription regulation</keyword>
<dbReference type="CDD" id="cd11378">
    <property type="entry name" value="DUF296"/>
    <property type="match status" value="1"/>
</dbReference>
<feature type="region of interest" description="Disordered" evidence="2">
    <location>
        <begin position="1"/>
        <end position="167"/>
    </location>
</feature>
<feature type="compositionally biased region" description="Polar residues" evidence="2">
    <location>
        <begin position="364"/>
        <end position="384"/>
    </location>
</feature>
<dbReference type="GO" id="GO:0005634">
    <property type="term" value="C:nucleus"/>
    <property type="evidence" value="ECO:0007669"/>
    <property type="project" value="UniProtKB-SubCell"/>
</dbReference>
<dbReference type="PROSITE" id="PS51742">
    <property type="entry name" value="PPC"/>
    <property type="match status" value="1"/>
</dbReference>
<dbReference type="PANTHER" id="PTHR31500:SF57">
    <property type="entry name" value="AT-HOOK MOTIF NUCLEAR-LOCALIZED PROTEIN 10"/>
    <property type="match status" value="1"/>
</dbReference>
<dbReference type="EnsemblPlants" id="Pp3c3_27790V3.4">
    <property type="protein sequence ID" value="Pp3c3_27790V3.4"/>
    <property type="gene ID" value="Pp3c3_27790"/>
</dbReference>
<dbReference type="GeneID" id="112280441"/>
<dbReference type="Gramene" id="Pp3c3_27790V3.1">
    <property type="protein sequence ID" value="Pp3c3_27790V3.1"/>
    <property type="gene ID" value="Pp3c3_27790"/>
</dbReference>
<dbReference type="OrthoDB" id="2014829at2759"/>
<keyword evidence="1" id="KW-0539">Nucleus</keyword>
<evidence type="ECO:0000256" key="1">
    <source>
        <dbReference type="RuleBase" id="RU367031"/>
    </source>
</evidence>
<sequence length="405" mass="40295">MEGRDLVEGMQRPGGGSGGSMSSPQSGGMGGVPGQGLHTPTAIRPPPPPSLSSITPLHSMSSALPESGPSGPRPIKTVAPPSSSGMSMVMVDPGAGGGNGSGSGAGAEQTRKRKRGRPRKYETGAGLTPGVPGGGFPVLPSLLPGPSSSPYSSPDRRGRGRPLGSGKKQQLAALGVVLAGSGQGFTPHILTVNTGEDVATKIMQFAQHGPRATCVLSANGAISNVTFRQQSSSGGTVTYEGRFEILSLSGSYLPTDLGGGARQRTGGLSVSLAGIDGSVIGGGVAGMLTAASPIQVVVGSFLSDSFKTQPRSKSPLSSGPGGSSGAGTAPGSAPGAQRPTPPRLEPKPSSASGPQQAPSVPSLPGQSSVPRPQAMSMFQPTFTWQFPPVSGEGRRTDINISLPGG</sequence>
<feature type="compositionally biased region" description="Gly residues" evidence="2">
    <location>
        <begin position="94"/>
        <end position="105"/>
    </location>
</feature>
<feature type="compositionally biased region" description="Low complexity" evidence="2">
    <location>
        <begin position="326"/>
        <end position="336"/>
    </location>
</feature>
<keyword evidence="1" id="KW-0238">DNA-binding</keyword>
<dbReference type="PaxDb" id="3218-PP1S157_16V6.2"/>
<evidence type="ECO:0000313" key="6">
    <source>
        <dbReference type="Proteomes" id="UP000006727"/>
    </source>
</evidence>
<dbReference type="KEGG" id="ppp:112280441"/>
<reference evidence="4 6" key="1">
    <citation type="journal article" date="2008" name="Science">
        <title>The Physcomitrella genome reveals evolutionary insights into the conquest of land by plants.</title>
        <authorList>
            <person name="Rensing S."/>
            <person name="Lang D."/>
            <person name="Zimmer A."/>
            <person name="Terry A."/>
            <person name="Salamov A."/>
            <person name="Shapiro H."/>
            <person name="Nishiyama T."/>
            <person name="Perroud P.-F."/>
            <person name="Lindquist E."/>
            <person name="Kamisugi Y."/>
            <person name="Tanahashi T."/>
            <person name="Sakakibara K."/>
            <person name="Fujita T."/>
            <person name="Oishi K."/>
            <person name="Shin-I T."/>
            <person name="Kuroki Y."/>
            <person name="Toyoda A."/>
            <person name="Suzuki Y."/>
            <person name="Hashimoto A."/>
            <person name="Yamaguchi K."/>
            <person name="Sugano A."/>
            <person name="Kohara Y."/>
            <person name="Fujiyama A."/>
            <person name="Anterola A."/>
            <person name="Aoki S."/>
            <person name="Ashton N."/>
            <person name="Barbazuk W.B."/>
            <person name="Barker E."/>
            <person name="Bennetzen J."/>
            <person name="Bezanilla M."/>
            <person name="Blankenship R."/>
            <person name="Cho S.H."/>
            <person name="Dutcher S."/>
            <person name="Estelle M."/>
            <person name="Fawcett J.A."/>
            <person name="Gundlach H."/>
            <person name="Hanada K."/>
            <person name="Heyl A."/>
            <person name="Hicks K.A."/>
            <person name="Hugh J."/>
            <person name="Lohr M."/>
            <person name="Mayer K."/>
            <person name="Melkozernov A."/>
            <person name="Murata T."/>
            <person name="Nelson D."/>
            <person name="Pils B."/>
            <person name="Prigge M."/>
            <person name="Reiss B."/>
            <person name="Renner T."/>
            <person name="Rombauts S."/>
            <person name="Rushton P."/>
            <person name="Sanderfoot A."/>
            <person name="Schween G."/>
            <person name="Shiu S.-H."/>
            <person name="Stueber K."/>
            <person name="Theodoulou F.L."/>
            <person name="Tu H."/>
            <person name="Van de Peer Y."/>
            <person name="Verrier P.J."/>
            <person name="Waters E."/>
            <person name="Wood A."/>
            <person name="Yang L."/>
            <person name="Cove D."/>
            <person name="Cuming A."/>
            <person name="Hasebe M."/>
            <person name="Lucas S."/>
            <person name="Mishler D.B."/>
            <person name="Reski R."/>
            <person name="Grigoriev I."/>
            <person name="Quatrano R.S."/>
            <person name="Boore J.L."/>
        </authorList>
    </citation>
    <scope>NUCLEOTIDE SEQUENCE [LARGE SCALE GENOMIC DNA]</scope>
    <source>
        <strain evidence="5 6">cv. Gransden 2004</strain>
    </source>
</reference>
<comment type="domain">
    <text evidence="1">The PPC domain mediates interactions between AHL proteins.</text>
</comment>
<reference evidence="4 6" key="2">
    <citation type="journal article" date="2018" name="Plant J.">
        <title>The Physcomitrella patens chromosome-scale assembly reveals moss genome structure and evolution.</title>
        <authorList>
            <person name="Lang D."/>
            <person name="Ullrich K.K."/>
            <person name="Murat F."/>
            <person name="Fuchs J."/>
            <person name="Jenkins J."/>
            <person name="Haas F.B."/>
            <person name="Piednoel M."/>
            <person name="Gundlach H."/>
            <person name="Van Bel M."/>
            <person name="Meyberg R."/>
            <person name="Vives C."/>
            <person name="Morata J."/>
            <person name="Symeonidi A."/>
            <person name="Hiss M."/>
            <person name="Muchero W."/>
            <person name="Kamisugi Y."/>
            <person name="Saleh O."/>
            <person name="Blanc G."/>
            <person name="Decker E.L."/>
            <person name="van Gessel N."/>
            <person name="Grimwood J."/>
            <person name="Hayes R.D."/>
            <person name="Graham S.W."/>
            <person name="Gunter L.E."/>
            <person name="McDaniel S.F."/>
            <person name="Hoernstein S.N.W."/>
            <person name="Larsson A."/>
            <person name="Li F.W."/>
            <person name="Perroud P.F."/>
            <person name="Phillips J."/>
            <person name="Ranjan P."/>
            <person name="Rokshar D.S."/>
            <person name="Rothfels C.J."/>
            <person name="Schneider L."/>
            <person name="Shu S."/>
            <person name="Stevenson D.W."/>
            <person name="Thummler F."/>
            <person name="Tillich M."/>
            <person name="Villarreal Aguilar J.C."/>
            <person name="Widiez T."/>
            <person name="Wong G.K."/>
            <person name="Wymore A."/>
            <person name="Zhang Y."/>
            <person name="Zimmer A.D."/>
            <person name="Quatrano R.S."/>
            <person name="Mayer K.F.X."/>
            <person name="Goodstein D."/>
            <person name="Casacuberta J.M."/>
            <person name="Vandepoele K."/>
            <person name="Reski R."/>
            <person name="Cuming A.C."/>
            <person name="Tuskan G.A."/>
            <person name="Maumus F."/>
            <person name="Salse J."/>
            <person name="Schmutz J."/>
            <person name="Rensing S.A."/>
        </authorList>
    </citation>
    <scope>NUCLEOTIDE SEQUENCE [LARGE SCALE GENOMIC DNA]</scope>
    <source>
        <strain evidence="5 6">cv. Gransden 2004</strain>
    </source>
</reference>
<dbReference type="RefSeq" id="XP_024371714.1">
    <property type="nucleotide sequence ID" value="XM_024515946.2"/>
</dbReference>
<dbReference type="FunCoup" id="A0A2K1KWD7">
    <property type="interactions" value="761"/>
</dbReference>
<dbReference type="InterPro" id="IPR039605">
    <property type="entry name" value="AHL"/>
</dbReference>
<feature type="compositionally biased region" description="Low complexity" evidence="2">
    <location>
        <begin position="137"/>
        <end position="153"/>
    </location>
</feature>
<comment type="function">
    <text evidence="1">Transcription factor that specifically binds AT-rich DNA sequences related to the nuclear matrix attachment regions (MARs).</text>
</comment>
<dbReference type="Gramene" id="Pp3c3_27790V3.4">
    <property type="protein sequence ID" value="Pp3c3_27790V3.4"/>
    <property type="gene ID" value="Pp3c3_27790"/>
</dbReference>
<dbReference type="OMA" id="MYAREEL"/>
<keyword evidence="6" id="KW-1185">Reference proteome</keyword>
<dbReference type="SUPFAM" id="SSF117856">
    <property type="entry name" value="AF0104/ALDC/Ptd012-like"/>
    <property type="match status" value="1"/>
</dbReference>
<dbReference type="EMBL" id="ABEU02000003">
    <property type="protein sequence ID" value="PNR58066.1"/>
    <property type="molecule type" value="Genomic_DNA"/>
</dbReference>
<organism evidence="4">
    <name type="scientific">Physcomitrium patens</name>
    <name type="common">Spreading-leaved earth moss</name>
    <name type="synonym">Physcomitrella patens</name>
    <dbReference type="NCBI Taxonomy" id="3218"/>
    <lineage>
        <taxon>Eukaryota</taxon>
        <taxon>Viridiplantae</taxon>
        <taxon>Streptophyta</taxon>
        <taxon>Embryophyta</taxon>
        <taxon>Bryophyta</taxon>
        <taxon>Bryophytina</taxon>
        <taxon>Bryopsida</taxon>
        <taxon>Funariidae</taxon>
        <taxon>Funariales</taxon>
        <taxon>Funariaceae</taxon>
        <taxon>Physcomitrium</taxon>
    </lineage>
</organism>
<dbReference type="Gene3D" id="3.30.1330.80">
    <property type="entry name" value="Hypothetical protein, similar to alpha- acetolactate decarboxylase, domain 2"/>
    <property type="match status" value="1"/>
</dbReference>
<name>A0A2K1KWD7_PHYPA</name>
<reference evidence="5" key="3">
    <citation type="submission" date="2020-12" db="UniProtKB">
        <authorList>
            <consortium name="EnsemblPlants"/>
        </authorList>
    </citation>
    <scope>IDENTIFICATION</scope>
</reference>